<comment type="caution">
    <text evidence="1">The sequence shown here is derived from an EMBL/GenBank/DDBJ whole genome shotgun (WGS) entry which is preliminary data.</text>
</comment>
<dbReference type="AlphaFoldDB" id="A0A506U2X9"/>
<gene>
    <name evidence="1" type="ORF">FJU11_10710</name>
</gene>
<protein>
    <submittedName>
        <fullName evidence="1">DUF2840 domain-containing protein</fullName>
    </submittedName>
</protein>
<dbReference type="Proteomes" id="UP000320314">
    <property type="component" value="Unassembled WGS sequence"/>
</dbReference>
<sequence>MSGHTTVELLWIEKRIERWIRFGRIAQDTILDRRRRIVGFDAGSVFAYVRWAANDYGTVVSRIDILRAVPSGEAYATVPYVTPGADILLRQAGWPKVDAVLEAIDRIEAIGVAPEDVCPDHWRHLHHRITARQQARPYTLARHAAWCKRRNIEP</sequence>
<dbReference type="InterPro" id="IPR021263">
    <property type="entry name" value="DUF2840"/>
</dbReference>
<dbReference type="OrthoDB" id="9810432at2"/>
<dbReference type="Pfam" id="PF11000">
    <property type="entry name" value="DUF2840"/>
    <property type="match status" value="1"/>
</dbReference>
<keyword evidence="2" id="KW-1185">Reference proteome</keyword>
<accession>A0A506U2X9</accession>
<dbReference type="RefSeq" id="WP_141167051.1">
    <property type="nucleotide sequence ID" value="NZ_VHLH01000019.1"/>
</dbReference>
<reference evidence="1 2" key="1">
    <citation type="submission" date="2019-06" db="EMBL/GenBank/DDBJ databases">
        <authorList>
            <person name="Li M."/>
        </authorList>
    </citation>
    <scope>NUCLEOTIDE SEQUENCE [LARGE SCALE GENOMIC DNA]</scope>
    <source>
        <strain evidence="1 2">BGMRC6574</strain>
    </source>
</reference>
<name>A0A506U2X9_9HYPH</name>
<evidence type="ECO:0000313" key="2">
    <source>
        <dbReference type="Proteomes" id="UP000320314"/>
    </source>
</evidence>
<organism evidence="1 2">
    <name type="scientific">Pararhizobium mangrovi</name>
    <dbReference type="NCBI Taxonomy" id="2590452"/>
    <lineage>
        <taxon>Bacteria</taxon>
        <taxon>Pseudomonadati</taxon>
        <taxon>Pseudomonadota</taxon>
        <taxon>Alphaproteobacteria</taxon>
        <taxon>Hyphomicrobiales</taxon>
        <taxon>Rhizobiaceae</taxon>
        <taxon>Rhizobium/Agrobacterium group</taxon>
        <taxon>Pararhizobium</taxon>
    </lineage>
</organism>
<dbReference type="EMBL" id="VHLH01000019">
    <property type="protein sequence ID" value="TPW27706.1"/>
    <property type="molecule type" value="Genomic_DNA"/>
</dbReference>
<proteinExistence type="predicted"/>
<evidence type="ECO:0000313" key="1">
    <source>
        <dbReference type="EMBL" id="TPW27706.1"/>
    </source>
</evidence>